<dbReference type="Proteomes" id="UP000761264">
    <property type="component" value="Unassembled WGS sequence"/>
</dbReference>
<feature type="domain" description="Gfo/Idh/MocA-like oxidoreductase N-terminal" evidence="1">
    <location>
        <begin position="7"/>
        <end position="121"/>
    </location>
</feature>
<evidence type="ECO:0000259" key="1">
    <source>
        <dbReference type="Pfam" id="PF01408"/>
    </source>
</evidence>
<dbReference type="RefSeq" id="WP_167227471.1">
    <property type="nucleotide sequence ID" value="NZ_JAAQPH010000015.1"/>
</dbReference>
<dbReference type="PANTHER" id="PTHR43377:SF1">
    <property type="entry name" value="BILIVERDIN REDUCTASE A"/>
    <property type="match status" value="1"/>
</dbReference>
<dbReference type="InterPro" id="IPR055170">
    <property type="entry name" value="GFO_IDH_MocA-like_dom"/>
</dbReference>
<dbReference type="Gene3D" id="3.30.360.10">
    <property type="entry name" value="Dihydrodipicolinate Reductase, domain 2"/>
    <property type="match status" value="1"/>
</dbReference>
<dbReference type="Pfam" id="PF22725">
    <property type="entry name" value="GFO_IDH_MocA_C3"/>
    <property type="match status" value="1"/>
</dbReference>
<dbReference type="PANTHER" id="PTHR43377">
    <property type="entry name" value="BILIVERDIN REDUCTASE A"/>
    <property type="match status" value="1"/>
</dbReference>
<protein>
    <submittedName>
        <fullName evidence="3">Gfo/Idh/MocA family oxidoreductase</fullName>
    </submittedName>
</protein>
<dbReference type="AlphaFoldDB" id="A0A967KEA6"/>
<dbReference type="InterPro" id="IPR000683">
    <property type="entry name" value="Gfo/Idh/MocA-like_OxRdtase_N"/>
</dbReference>
<dbReference type="Gene3D" id="3.40.50.720">
    <property type="entry name" value="NAD(P)-binding Rossmann-like Domain"/>
    <property type="match status" value="1"/>
</dbReference>
<evidence type="ECO:0000259" key="2">
    <source>
        <dbReference type="Pfam" id="PF22725"/>
    </source>
</evidence>
<dbReference type="SUPFAM" id="SSF55347">
    <property type="entry name" value="Glyceraldehyde-3-phosphate dehydrogenase-like, C-terminal domain"/>
    <property type="match status" value="1"/>
</dbReference>
<reference evidence="3" key="1">
    <citation type="submission" date="2020-03" db="EMBL/GenBank/DDBJ databases">
        <title>Genome of Pelagibius litoralis DSM 21314T.</title>
        <authorList>
            <person name="Wang G."/>
        </authorList>
    </citation>
    <scope>NUCLEOTIDE SEQUENCE</scope>
    <source>
        <strain evidence="3">DSM 21314</strain>
    </source>
</reference>
<comment type="caution">
    <text evidence="3">The sequence shown here is derived from an EMBL/GenBank/DDBJ whole genome shotgun (WGS) entry which is preliminary data.</text>
</comment>
<feature type="domain" description="GFO/IDH/MocA-like oxidoreductase" evidence="2">
    <location>
        <begin position="158"/>
        <end position="227"/>
    </location>
</feature>
<dbReference type="EMBL" id="JAAQPH010000015">
    <property type="protein sequence ID" value="NIA70650.1"/>
    <property type="molecule type" value="Genomic_DNA"/>
</dbReference>
<sequence length="338" mass="36423">MLGKLPMAVIGTGHFGLYHAKKIAASDSAELVGIADINPERAAEVGSALGVPAVSDHRELLGCVKAASITVPTQAHFGIARDCLTAGIHVLVEKPISDSLATADALIALARTKHLVLQVGHLVRFSGVAQALQRHVSRPLYIDSVRITPFSGRSTDVNVVLDLMIHDIDLVLSLVDSPILSIDAAGAPVFTDHEDICSARVKFANGCLANITASRISFKTERRMRIFQPSSYLSVNFDTQTMIIARKTDGEGGTAAADIAEVSYEEVDALEREIEDFIACVREGRRPLVSGEEGRRALEAALIATRELQAHAEFVMAANRDPDLKHPLNHNLKRRFGG</sequence>
<dbReference type="SUPFAM" id="SSF51735">
    <property type="entry name" value="NAD(P)-binding Rossmann-fold domains"/>
    <property type="match status" value="1"/>
</dbReference>
<evidence type="ECO:0000313" key="4">
    <source>
        <dbReference type="Proteomes" id="UP000761264"/>
    </source>
</evidence>
<accession>A0A967KEA6</accession>
<name>A0A967KEA6_9PROT</name>
<dbReference type="InterPro" id="IPR036291">
    <property type="entry name" value="NAD(P)-bd_dom_sf"/>
</dbReference>
<gene>
    <name evidence="3" type="ORF">HBA54_18795</name>
</gene>
<dbReference type="GO" id="GO:0000166">
    <property type="term" value="F:nucleotide binding"/>
    <property type="evidence" value="ECO:0007669"/>
    <property type="project" value="InterPro"/>
</dbReference>
<organism evidence="3 4">
    <name type="scientific">Pelagibius litoralis</name>
    <dbReference type="NCBI Taxonomy" id="374515"/>
    <lineage>
        <taxon>Bacteria</taxon>
        <taxon>Pseudomonadati</taxon>
        <taxon>Pseudomonadota</taxon>
        <taxon>Alphaproteobacteria</taxon>
        <taxon>Rhodospirillales</taxon>
        <taxon>Rhodovibrionaceae</taxon>
        <taxon>Pelagibius</taxon>
    </lineage>
</organism>
<keyword evidence="4" id="KW-1185">Reference proteome</keyword>
<dbReference type="InterPro" id="IPR051450">
    <property type="entry name" value="Gfo/Idh/MocA_Oxidoreductases"/>
</dbReference>
<evidence type="ECO:0000313" key="3">
    <source>
        <dbReference type="EMBL" id="NIA70650.1"/>
    </source>
</evidence>
<proteinExistence type="predicted"/>
<dbReference type="Pfam" id="PF01408">
    <property type="entry name" value="GFO_IDH_MocA"/>
    <property type="match status" value="1"/>
</dbReference>